<dbReference type="PANTHER" id="PTHR23501:SF191">
    <property type="entry name" value="VACUOLAR BASIC AMINO ACID TRANSPORTER 4"/>
    <property type="match status" value="1"/>
</dbReference>
<evidence type="ECO:0000259" key="9">
    <source>
        <dbReference type="PROSITE" id="PS50850"/>
    </source>
</evidence>
<dbReference type="PANTHER" id="PTHR23501">
    <property type="entry name" value="MAJOR FACILITATOR SUPERFAMILY"/>
    <property type="match status" value="1"/>
</dbReference>
<dbReference type="Gene3D" id="1.20.1720.10">
    <property type="entry name" value="Multidrug resistance protein D"/>
    <property type="match status" value="1"/>
</dbReference>
<evidence type="ECO:0000256" key="5">
    <source>
        <dbReference type="ARBA" id="ARBA00023136"/>
    </source>
</evidence>
<dbReference type="Proteomes" id="UP000598032">
    <property type="component" value="Unassembled WGS sequence"/>
</dbReference>
<feature type="transmembrane region" description="Helical" evidence="8">
    <location>
        <begin position="360"/>
        <end position="379"/>
    </location>
</feature>
<keyword evidence="5 8" id="KW-0472">Membrane</keyword>
<feature type="transmembrane region" description="Helical" evidence="8">
    <location>
        <begin position="328"/>
        <end position="348"/>
    </location>
</feature>
<evidence type="ECO:0000256" key="7">
    <source>
        <dbReference type="SAM" id="MobiDB-lite"/>
    </source>
</evidence>
<feature type="transmembrane region" description="Helical" evidence="8">
    <location>
        <begin position="229"/>
        <end position="249"/>
    </location>
</feature>
<dbReference type="PROSITE" id="PS00217">
    <property type="entry name" value="SUGAR_TRANSPORT_2"/>
    <property type="match status" value="1"/>
</dbReference>
<sequence>MSAVPHGRADASRLAPFEPSDAPNIPILTPRPMSRSPQSSRAPVIAAVMASMAMVAIEATIVSTAMPQIVAQLGDLHLYSWVFSSFLLTQTAMTVVFGKLADLYGRKPVILAGIAIFLIGSVLAGFAWSMPAMVAFRLIQGVGAGAIQPVTLTVVADLYPAHERGKVQGYLASVWAISAVVGPMVGGFIIHNMSWAWIFWMNVPIDLASAAGFIVFLRESERRARPSIDFGGAALFMATIAALMMALTYAGDDDLTKASLAGAAFLVCLLFFVTQERRAAEPMISFALWSRRPIAACNSSTVLSGMILMGATTFLPMYVQGVLHRSPVVAGLALTMMMVGWPTGATLAAKSFHRLGLRRILIGGSAFVPLGAVLLLFLSPGGSPLIAAFGSLIMGFGMGTSSVSSLVLIQEIVRVEERGSATASNLFSRNLGSTLGATLFGAVLNFGLSHSPGAAVVTSDQLKALLQNQVTSLGDSDLIRQVLHQSLHLTFVSIFVIGLFVVALLTFVPAISIGPGKKMPVEALSPLED</sequence>
<evidence type="ECO:0000256" key="3">
    <source>
        <dbReference type="ARBA" id="ARBA00022692"/>
    </source>
</evidence>
<feature type="transmembrane region" description="Helical" evidence="8">
    <location>
        <begin position="170"/>
        <end position="191"/>
    </location>
</feature>
<gene>
    <name evidence="10" type="primary">mdtD_3</name>
    <name evidence="10" type="ORF">LMG28140_01063</name>
</gene>
<keyword evidence="11" id="KW-1185">Reference proteome</keyword>
<evidence type="ECO:0000313" key="10">
    <source>
        <dbReference type="EMBL" id="CAD6518250.1"/>
    </source>
</evidence>
<feature type="transmembrane region" description="Helical" evidence="8">
    <location>
        <begin position="134"/>
        <end position="158"/>
    </location>
</feature>
<feature type="transmembrane region" description="Helical" evidence="8">
    <location>
        <begin position="197"/>
        <end position="217"/>
    </location>
</feature>
<feature type="transmembrane region" description="Helical" evidence="8">
    <location>
        <begin position="44"/>
        <end position="66"/>
    </location>
</feature>
<dbReference type="PRINTS" id="PR01036">
    <property type="entry name" value="TCRTETB"/>
</dbReference>
<feature type="transmembrane region" description="Helical" evidence="8">
    <location>
        <begin position="487"/>
        <end position="511"/>
    </location>
</feature>
<protein>
    <recommendedName>
        <fullName evidence="6">MFS-type drug efflux transporter P55</fullName>
    </recommendedName>
</protein>
<keyword evidence="4 8" id="KW-1133">Transmembrane helix</keyword>
<evidence type="ECO:0000256" key="1">
    <source>
        <dbReference type="ARBA" id="ARBA00004127"/>
    </source>
</evidence>
<comment type="caution">
    <text evidence="10">The sequence shown here is derived from an EMBL/GenBank/DDBJ whole genome shotgun (WGS) entry which is preliminary data.</text>
</comment>
<feature type="transmembrane region" description="Helical" evidence="8">
    <location>
        <begin position="255"/>
        <end position="273"/>
    </location>
</feature>
<dbReference type="PROSITE" id="PS50850">
    <property type="entry name" value="MFS"/>
    <property type="match status" value="1"/>
</dbReference>
<dbReference type="InterPro" id="IPR036259">
    <property type="entry name" value="MFS_trans_sf"/>
</dbReference>
<dbReference type="EMBL" id="CAJHCP010000002">
    <property type="protein sequence ID" value="CAD6518250.1"/>
    <property type="molecule type" value="Genomic_DNA"/>
</dbReference>
<dbReference type="SUPFAM" id="SSF103473">
    <property type="entry name" value="MFS general substrate transporter"/>
    <property type="match status" value="1"/>
</dbReference>
<organism evidence="10 11">
    <name type="scientific">Paraburkholderia metrosideri</name>
    <dbReference type="NCBI Taxonomy" id="580937"/>
    <lineage>
        <taxon>Bacteria</taxon>
        <taxon>Pseudomonadati</taxon>
        <taxon>Pseudomonadota</taxon>
        <taxon>Betaproteobacteria</taxon>
        <taxon>Burkholderiales</taxon>
        <taxon>Burkholderiaceae</taxon>
        <taxon>Paraburkholderia</taxon>
    </lineage>
</organism>
<name>A0ABN7HH30_9BURK</name>
<keyword evidence="3 8" id="KW-0812">Transmembrane</keyword>
<feature type="transmembrane region" description="Helical" evidence="8">
    <location>
        <begin position="294"/>
        <end position="316"/>
    </location>
</feature>
<feature type="transmembrane region" description="Helical" evidence="8">
    <location>
        <begin position="109"/>
        <end position="128"/>
    </location>
</feature>
<dbReference type="InterPro" id="IPR005829">
    <property type="entry name" value="Sugar_transporter_CS"/>
</dbReference>
<accession>A0ABN7HH30</accession>
<keyword evidence="2" id="KW-0813">Transport</keyword>
<comment type="subcellular location">
    <subcellularLocation>
        <location evidence="1">Endomembrane system</location>
        <topology evidence="1">Multi-pass membrane protein</topology>
    </subcellularLocation>
</comment>
<evidence type="ECO:0000313" key="11">
    <source>
        <dbReference type="Proteomes" id="UP000598032"/>
    </source>
</evidence>
<evidence type="ECO:0000256" key="6">
    <source>
        <dbReference type="ARBA" id="ARBA00044273"/>
    </source>
</evidence>
<reference evidence="10 11" key="1">
    <citation type="submission" date="2020-10" db="EMBL/GenBank/DDBJ databases">
        <authorList>
            <person name="Peeters C."/>
        </authorList>
    </citation>
    <scope>NUCLEOTIDE SEQUENCE [LARGE SCALE GENOMIC DNA]</scope>
    <source>
        <strain evidence="10 11">LMG 28140</strain>
    </source>
</reference>
<dbReference type="Gene3D" id="1.20.1250.20">
    <property type="entry name" value="MFS general substrate transporter like domains"/>
    <property type="match status" value="1"/>
</dbReference>
<evidence type="ECO:0000256" key="2">
    <source>
        <dbReference type="ARBA" id="ARBA00022448"/>
    </source>
</evidence>
<feature type="transmembrane region" description="Helical" evidence="8">
    <location>
        <begin position="385"/>
        <end position="409"/>
    </location>
</feature>
<feature type="region of interest" description="Disordered" evidence="7">
    <location>
        <begin position="1"/>
        <end position="38"/>
    </location>
</feature>
<dbReference type="Pfam" id="PF07690">
    <property type="entry name" value="MFS_1"/>
    <property type="match status" value="1"/>
</dbReference>
<dbReference type="InterPro" id="IPR020846">
    <property type="entry name" value="MFS_dom"/>
</dbReference>
<dbReference type="CDD" id="cd17502">
    <property type="entry name" value="MFS_Azr1_MDR_like"/>
    <property type="match status" value="1"/>
</dbReference>
<proteinExistence type="predicted"/>
<evidence type="ECO:0000256" key="8">
    <source>
        <dbReference type="SAM" id="Phobius"/>
    </source>
</evidence>
<feature type="transmembrane region" description="Helical" evidence="8">
    <location>
        <begin position="78"/>
        <end position="97"/>
    </location>
</feature>
<evidence type="ECO:0000256" key="4">
    <source>
        <dbReference type="ARBA" id="ARBA00022989"/>
    </source>
</evidence>
<dbReference type="InterPro" id="IPR011701">
    <property type="entry name" value="MFS"/>
</dbReference>
<feature type="domain" description="Major facilitator superfamily (MFS) profile" evidence="9">
    <location>
        <begin position="44"/>
        <end position="510"/>
    </location>
</feature>